<comment type="caution">
    <text evidence="1">The sequence shown here is derived from an EMBL/GenBank/DDBJ whole genome shotgun (WGS) entry which is preliminary data.</text>
</comment>
<dbReference type="EMBL" id="CM040982">
    <property type="protein sequence ID" value="MCJ8735362.1"/>
    <property type="molecule type" value="Genomic_DNA"/>
</dbReference>
<organism evidence="1 2">
    <name type="scientific">Pangasius djambal</name>
    <dbReference type="NCBI Taxonomy" id="1691987"/>
    <lineage>
        <taxon>Eukaryota</taxon>
        <taxon>Metazoa</taxon>
        <taxon>Chordata</taxon>
        <taxon>Craniata</taxon>
        <taxon>Vertebrata</taxon>
        <taxon>Euteleostomi</taxon>
        <taxon>Actinopterygii</taxon>
        <taxon>Neopterygii</taxon>
        <taxon>Teleostei</taxon>
        <taxon>Ostariophysi</taxon>
        <taxon>Siluriformes</taxon>
        <taxon>Pangasiidae</taxon>
        <taxon>Pangasius</taxon>
    </lineage>
</organism>
<protein>
    <submittedName>
        <fullName evidence="1">Uncharacterized protein</fullName>
    </submittedName>
</protein>
<reference evidence="1" key="1">
    <citation type="submission" date="2020-02" db="EMBL/GenBank/DDBJ databases">
        <title>Genome sequencing of the panga catfish, Pangasius djambal.</title>
        <authorList>
            <person name="Wen M."/>
            <person name="Zahm M."/>
            <person name="Roques C."/>
            <person name="Cabau C."/>
            <person name="Klopp C."/>
            <person name="Donnadieu C."/>
            <person name="Jouanno E."/>
            <person name="Avarre J.-C."/>
            <person name="Campet M."/>
            <person name="Ha T."/>
            <person name="Dugue R."/>
            <person name="Lampietro C."/>
            <person name="Louis A."/>
            <person name="Herpin A."/>
            <person name="Echchiki A."/>
            <person name="Berthelot C."/>
            <person name="Parey E."/>
            <person name="Roest-Crollius H."/>
            <person name="Braasch I."/>
            <person name="Postlethwait J.H."/>
            <person name="Bobe J."/>
            <person name="Montfort J."/>
            <person name="Bouchez O."/>
            <person name="Begum T."/>
            <person name="Schartl M."/>
            <person name="Gustiano R."/>
            <person name="Guiguen Y."/>
        </authorList>
    </citation>
    <scope>NUCLEOTIDE SEQUENCE</scope>
    <source>
        <strain evidence="1">Pdj_M5554</strain>
    </source>
</reference>
<keyword evidence="2" id="KW-1185">Reference proteome</keyword>
<accession>A0ACC5YIG5</accession>
<evidence type="ECO:0000313" key="1">
    <source>
        <dbReference type="EMBL" id="MCJ8735362.1"/>
    </source>
</evidence>
<sequence>MKSQVRLRCQKGIPPSMRGRAWLYLSGGKVKKEQNSGAFKELDSMEGDPKWIDVIERDLHRQFPFHEMFVSRGGHGQQDLLRVLKAYTLYRPDEGYCQAQAPIAAVLLMHMPAEDAFWGLVQICEKYLPGYYSAGLEAVQLDGEILHALLKRVCPVAYRHLDKHKIEPVLYMMEWFMCAFSRTLPWASVLRVWDMFLCDGVKIIFRVGLVLLKAMLGSRDKLKACPGQYETMEVLRAIEPKYMQEAFLVHQVLELQVSARDVEREHRTQLKRWKKKRGEPTRKPPQRMHSARAIMASEPHTRQDLRQNPTIVVQYPSIPEEKSEPSLRKRRGTLKRAPIPNIPNPYALPGESKPSQISEIQPLNNVNQDAVPPNPPSHPPPLPTMQENQVKKTNTSTERLVQSSSNSSINQKPAESLPLQHLSLLTAPAHESRLEWRPHLLDSPPVQFPEPVPNNTENSAAILDPSTDSSPLLKHNVPANEGSTAAYEDKNGAPRNSTESINSSEDTYL</sequence>
<gene>
    <name evidence="1" type="ORF">PDJAM_G00246080</name>
</gene>
<proteinExistence type="predicted"/>
<dbReference type="Proteomes" id="UP000830395">
    <property type="component" value="Chromosome 8"/>
</dbReference>
<evidence type="ECO:0000313" key="2">
    <source>
        <dbReference type="Proteomes" id="UP000830395"/>
    </source>
</evidence>
<name>A0ACC5YIG5_9TELE</name>